<evidence type="ECO:0000259" key="3">
    <source>
        <dbReference type="PROSITE" id="PS50158"/>
    </source>
</evidence>
<evidence type="ECO:0000313" key="5">
    <source>
        <dbReference type="Proteomes" id="UP000265180"/>
    </source>
</evidence>
<reference key="1">
    <citation type="journal article" date="2007" name="Nature">
        <title>The medaka draft genome and insights into vertebrate genome evolution.</title>
        <authorList>
            <person name="Kasahara M."/>
            <person name="Naruse K."/>
            <person name="Sasaki S."/>
            <person name="Nakatani Y."/>
            <person name="Qu W."/>
            <person name="Ahsan B."/>
            <person name="Yamada T."/>
            <person name="Nagayasu Y."/>
            <person name="Doi K."/>
            <person name="Kasai Y."/>
            <person name="Jindo T."/>
            <person name="Kobayashi D."/>
            <person name="Shimada A."/>
            <person name="Toyoda A."/>
            <person name="Kuroki Y."/>
            <person name="Fujiyama A."/>
            <person name="Sasaki T."/>
            <person name="Shimizu A."/>
            <person name="Asakawa S."/>
            <person name="Shimizu N."/>
            <person name="Hashimoto S."/>
            <person name="Yang J."/>
            <person name="Lee Y."/>
            <person name="Matsushima K."/>
            <person name="Sugano S."/>
            <person name="Sakaizumi M."/>
            <person name="Narita T."/>
            <person name="Ohishi K."/>
            <person name="Haga S."/>
            <person name="Ohta F."/>
            <person name="Nomoto H."/>
            <person name="Nogata K."/>
            <person name="Morishita T."/>
            <person name="Endo T."/>
            <person name="Shin-I T."/>
            <person name="Takeda H."/>
            <person name="Morishita S."/>
            <person name="Kohara Y."/>
        </authorList>
    </citation>
    <scope>NUCLEOTIDE SEQUENCE [LARGE SCALE GENOMIC DNA]</scope>
    <source>
        <strain>Hd-rR</strain>
    </source>
</reference>
<organism evidence="4 5">
    <name type="scientific">Oryzias latipes</name>
    <name type="common">Japanese rice fish</name>
    <name type="synonym">Japanese killifish</name>
    <dbReference type="NCBI Taxonomy" id="8090"/>
    <lineage>
        <taxon>Eukaryota</taxon>
        <taxon>Metazoa</taxon>
        <taxon>Chordata</taxon>
        <taxon>Craniata</taxon>
        <taxon>Vertebrata</taxon>
        <taxon>Euteleostomi</taxon>
        <taxon>Actinopterygii</taxon>
        <taxon>Neopterygii</taxon>
        <taxon>Teleostei</taxon>
        <taxon>Neoteleostei</taxon>
        <taxon>Acanthomorphata</taxon>
        <taxon>Ovalentaria</taxon>
        <taxon>Atherinomorphae</taxon>
        <taxon>Beloniformes</taxon>
        <taxon>Adrianichthyidae</taxon>
        <taxon>Oryziinae</taxon>
        <taxon>Oryzias</taxon>
    </lineage>
</organism>
<feature type="region of interest" description="Disordered" evidence="2">
    <location>
        <begin position="1"/>
        <end position="32"/>
    </location>
</feature>
<keyword evidence="1" id="KW-0862">Zinc</keyword>
<dbReference type="PANTHER" id="PTHR15503">
    <property type="entry name" value="LDOC1 RELATED"/>
    <property type="match status" value="1"/>
</dbReference>
<feature type="region of interest" description="Disordered" evidence="2">
    <location>
        <begin position="241"/>
        <end position="276"/>
    </location>
</feature>
<dbReference type="InterPro" id="IPR032567">
    <property type="entry name" value="RTL1-rel"/>
</dbReference>
<reference evidence="4 5" key="2">
    <citation type="submission" date="2017-04" db="EMBL/GenBank/DDBJ databases">
        <title>CpG methylation of centromeres and impact of large insertions on vertebrate speciation.</title>
        <authorList>
            <person name="Ichikawa K."/>
            <person name="Yoshimura J."/>
            <person name="Morishita S."/>
        </authorList>
    </citation>
    <scope>NUCLEOTIDE SEQUENCE</scope>
    <source>
        <strain evidence="4 5">HNI</strain>
    </source>
</reference>
<dbReference type="Pfam" id="PF03732">
    <property type="entry name" value="Retrotrans_gag"/>
    <property type="match status" value="1"/>
</dbReference>
<feature type="compositionally biased region" description="Polar residues" evidence="2">
    <location>
        <begin position="1"/>
        <end position="19"/>
    </location>
</feature>
<evidence type="ECO:0000313" key="4">
    <source>
        <dbReference type="Ensembl" id="ENSORLP00020006633.1"/>
    </source>
</evidence>
<reference evidence="4" key="3">
    <citation type="submission" date="2025-08" db="UniProtKB">
        <authorList>
            <consortium name="Ensembl"/>
        </authorList>
    </citation>
    <scope>IDENTIFICATION</scope>
    <source>
        <strain evidence="4">HNI</strain>
    </source>
</reference>
<dbReference type="InterPro" id="IPR001878">
    <property type="entry name" value="Znf_CCHC"/>
</dbReference>
<name>A0A3P9KE89_ORYLA</name>
<dbReference type="Pfam" id="PF00098">
    <property type="entry name" value="zf-CCHC"/>
    <property type="match status" value="1"/>
</dbReference>
<sequence length="324" mass="36390">RPRRSTSPQQFPASTTSPIMTERTGHYPDPADPEGLRLAVTHQGIALGRQAESLNQMAAAQQDLFRRLDGISLALTDLTSRGPTDATASNTAHENIRLLPEPFLGDVGACGGFLLQCRLIFQQAPRHYHADHTFLAAHPITHLPFDRFLGEFRLVFDQPRKQEEATRRLLSLKQGNRPVSEHLIDFRILAVEAGWPDPALKGIFYQSLSERIKDHLCTQPETDTFEELVTAALRSDLRLRERQTEQKSKQPSTHVNPVRPLPLVAPANPASPSVRLDEPMQIGHSKLSFEERKKRRDEGLCFYCGQAGHQVSQCAVRLNPRTPR</sequence>
<dbReference type="GO" id="GO:0003676">
    <property type="term" value="F:nucleic acid binding"/>
    <property type="evidence" value="ECO:0007669"/>
    <property type="project" value="InterPro"/>
</dbReference>
<dbReference type="SUPFAM" id="SSF57756">
    <property type="entry name" value="Retrovirus zinc finger-like domains"/>
    <property type="match status" value="1"/>
</dbReference>
<dbReference type="PROSITE" id="PS50158">
    <property type="entry name" value="ZF_CCHC"/>
    <property type="match status" value="1"/>
</dbReference>
<keyword evidence="1" id="KW-0479">Metal-binding</keyword>
<protein>
    <recommendedName>
        <fullName evidence="3">CCHC-type domain-containing protein</fullName>
    </recommendedName>
</protein>
<dbReference type="PANTHER" id="PTHR15503:SF36">
    <property type="entry name" value="RETROTRANSPOSON GAG-LIKE PROTEIN 5"/>
    <property type="match status" value="1"/>
</dbReference>
<reference evidence="4" key="4">
    <citation type="submission" date="2025-09" db="UniProtKB">
        <authorList>
            <consortium name="Ensembl"/>
        </authorList>
    </citation>
    <scope>IDENTIFICATION</scope>
    <source>
        <strain evidence="4">HNI</strain>
    </source>
</reference>
<dbReference type="Ensembl" id="ENSORLT00020004254.1">
    <property type="protein sequence ID" value="ENSORLP00020006633.1"/>
    <property type="gene ID" value="ENSORLG00020007518.1"/>
</dbReference>
<evidence type="ECO:0000256" key="1">
    <source>
        <dbReference type="PROSITE-ProRule" id="PRU00047"/>
    </source>
</evidence>
<accession>A0A3P9KE89</accession>
<dbReference type="Proteomes" id="UP000265180">
    <property type="component" value="Chromosome 6"/>
</dbReference>
<proteinExistence type="predicted"/>
<dbReference type="AlphaFoldDB" id="A0A3P9KE89"/>
<dbReference type="InterPro" id="IPR036875">
    <property type="entry name" value="Znf_CCHC_sf"/>
</dbReference>
<dbReference type="GO" id="GO:0008270">
    <property type="term" value="F:zinc ion binding"/>
    <property type="evidence" value="ECO:0007669"/>
    <property type="project" value="UniProtKB-KW"/>
</dbReference>
<feature type="domain" description="CCHC-type" evidence="3">
    <location>
        <begin position="301"/>
        <end position="314"/>
    </location>
</feature>
<keyword evidence="1" id="KW-0863">Zinc-finger</keyword>
<evidence type="ECO:0000256" key="2">
    <source>
        <dbReference type="SAM" id="MobiDB-lite"/>
    </source>
</evidence>
<dbReference type="InterPro" id="IPR005162">
    <property type="entry name" value="Retrotrans_gag_dom"/>
</dbReference>